<dbReference type="PANTHER" id="PTHR10824:SF4">
    <property type="entry name" value="ACYL-COENZYME A THIOESTERASE 1-LIKE"/>
    <property type="match status" value="1"/>
</dbReference>
<dbReference type="InterPro" id="IPR016662">
    <property type="entry name" value="Acyl-CoA_thioEstase_long-chain"/>
</dbReference>
<dbReference type="Pfam" id="PF08840">
    <property type="entry name" value="BAAT_C"/>
    <property type="match status" value="1"/>
</dbReference>
<evidence type="ECO:0000313" key="5">
    <source>
        <dbReference type="EMBL" id="QOT78150.1"/>
    </source>
</evidence>
<dbReference type="AlphaFoldDB" id="A0A643FR91"/>
<dbReference type="GO" id="GO:0047617">
    <property type="term" value="F:fatty acyl-CoA hydrolase activity"/>
    <property type="evidence" value="ECO:0007669"/>
    <property type="project" value="TreeGrafter"/>
</dbReference>
<gene>
    <name evidence="5" type="ORF">F7R26_009145</name>
</gene>
<evidence type="ECO:0000256" key="2">
    <source>
        <dbReference type="PIRSR" id="PIRSR016521-1"/>
    </source>
</evidence>
<feature type="domain" description="BAAT/Acyl-CoA thioester hydrolase C-terminal" evidence="4">
    <location>
        <begin position="197"/>
        <end position="425"/>
    </location>
</feature>
<organism evidence="5 6">
    <name type="scientific">Cupriavidus basilensis</name>
    <dbReference type="NCBI Taxonomy" id="68895"/>
    <lineage>
        <taxon>Bacteria</taxon>
        <taxon>Pseudomonadati</taxon>
        <taxon>Pseudomonadota</taxon>
        <taxon>Betaproteobacteria</taxon>
        <taxon>Burkholderiales</taxon>
        <taxon>Burkholderiaceae</taxon>
        <taxon>Cupriavidus</taxon>
    </lineage>
</organism>
<evidence type="ECO:0000313" key="6">
    <source>
        <dbReference type="Proteomes" id="UP000397656"/>
    </source>
</evidence>
<dbReference type="PANTHER" id="PTHR10824">
    <property type="entry name" value="ACYL-COENZYME A THIOESTERASE-RELATED"/>
    <property type="match status" value="1"/>
</dbReference>
<sequence length="432" mass="46187">MAQLHITPADDLIDVARRISVSGLRPGETIAIATRTLRGRELAWASEATFAADAAGTVDLERDAPLSGSYTGVSPMGLLWSQRPVDSDSREQFHADATRALVTEITVRTDGAQARGELVQRLAAAGVTRREVREDGLVGTLYLPAGPGPHPAVMVLNGSGGGINEPRAALYASRGYAALALAYFKAPGLSDYISNTPLEYFERGLHWIREHVRPARGFIALSGQSRSGELVLLLGATFPELVSAVIGYVPGAVVHSAQNAADPAIGREGPAWLHHGKPLPHVWENNRTASWAPFDEGPAPHRHERAILTALQDPDAVARARICVEAIRGPVMLLSGTDDGSWPSSLYARMVVDKLAEAGHAHDVRHLDFEQAGHAILFPYVPTTQMVYAHPVSRRISTTGGTAAANAVADEQSWIGVRDFLARAVARHAGQA</sequence>
<name>A0A643FR91_9BURK</name>
<dbReference type="RefSeq" id="WP_150990232.1">
    <property type="nucleotide sequence ID" value="NZ_CP062803.1"/>
</dbReference>
<reference evidence="5 6" key="1">
    <citation type="submission" date="2020-10" db="EMBL/GenBank/DDBJ databases">
        <title>Complete genome sequence of Cupriavidus basilensis CCUG 49340T.</title>
        <authorList>
            <person name="Salva-Serra F."/>
            <person name="Donoso R.A."/>
            <person name="Cho K.H."/>
            <person name="Yoo J.A."/>
            <person name="Lee K."/>
            <person name="Yoon S.-H."/>
            <person name="Perez-Pantoja D."/>
            <person name="Moore E.R.B."/>
        </authorList>
    </citation>
    <scope>NUCLEOTIDE SEQUENCE [LARGE SCALE GENOMIC DNA]</scope>
    <source>
        <strain evidence="6">CCUG 49340</strain>
    </source>
</reference>
<dbReference type="InterPro" id="IPR006862">
    <property type="entry name" value="Thio_Ohase/aa_AcTrfase"/>
</dbReference>
<evidence type="ECO:0000259" key="4">
    <source>
        <dbReference type="Pfam" id="PF08840"/>
    </source>
</evidence>
<evidence type="ECO:0000259" key="3">
    <source>
        <dbReference type="Pfam" id="PF04775"/>
    </source>
</evidence>
<dbReference type="Gene3D" id="3.40.50.1820">
    <property type="entry name" value="alpha/beta hydrolase"/>
    <property type="match status" value="1"/>
</dbReference>
<dbReference type="GO" id="GO:0006631">
    <property type="term" value="P:fatty acid metabolic process"/>
    <property type="evidence" value="ECO:0007669"/>
    <property type="project" value="TreeGrafter"/>
</dbReference>
<dbReference type="EMBL" id="CP062803">
    <property type="protein sequence ID" value="QOT78150.1"/>
    <property type="molecule type" value="Genomic_DNA"/>
</dbReference>
<dbReference type="PIRSF" id="PIRSF016521">
    <property type="entry name" value="Acyl-CoA_hydro"/>
    <property type="match status" value="1"/>
</dbReference>
<dbReference type="Proteomes" id="UP000397656">
    <property type="component" value="Chromosome 1"/>
</dbReference>
<dbReference type="GO" id="GO:0006637">
    <property type="term" value="P:acyl-CoA metabolic process"/>
    <property type="evidence" value="ECO:0007669"/>
    <property type="project" value="InterPro"/>
</dbReference>
<protein>
    <submittedName>
        <fullName evidence="5">Acyl-CoA thioesterase/BAAT N-terminal domain-containing protein</fullName>
    </submittedName>
</protein>
<proteinExistence type="inferred from homology"/>
<evidence type="ECO:0000256" key="1">
    <source>
        <dbReference type="ARBA" id="ARBA00006538"/>
    </source>
</evidence>
<dbReference type="Gene3D" id="2.60.40.2240">
    <property type="entry name" value="Acyl-CoA thioester hydrolase/BAAT N-terminal domain"/>
    <property type="match status" value="1"/>
</dbReference>
<accession>A0A643FR91</accession>
<dbReference type="SUPFAM" id="SSF53474">
    <property type="entry name" value="alpha/beta-Hydrolases"/>
    <property type="match status" value="1"/>
</dbReference>
<feature type="active site" description="Charge relay system" evidence="2">
    <location>
        <position position="339"/>
    </location>
</feature>
<feature type="domain" description="Acyl-CoA thioester hydrolase/bile acid-CoA amino acid N-acetyltransferase" evidence="3">
    <location>
        <begin position="16"/>
        <end position="134"/>
    </location>
</feature>
<dbReference type="Pfam" id="PF04775">
    <property type="entry name" value="Bile_Hydr_Trans"/>
    <property type="match status" value="1"/>
</dbReference>
<dbReference type="InterPro" id="IPR042490">
    <property type="entry name" value="Thio_Ohase/BAAT_N"/>
</dbReference>
<feature type="active site" description="Charge relay system" evidence="2">
    <location>
        <position position="374"/>
    </location>
</feature>
<comment type="similarity">
    <text evidence="1">Belongs to the C/M/P thioester hydrolase family.</text>
</comment>
<dbReference type="GeneID" id="98401067"/>
<dbReference type="InterPro" id="IPR029058">
    <property type="entry name" value="AB_hydrolase_fold"/>
</dbReference>
<dbReference type="InterPro" id="IPR014940">
    <property type="entry name" value="BAAT_C"/>
</dbReference>
<feature type="active site" description="Charge relay system" evidence="2">
    <location>
        <position position="225"/>
    </location>
</feature>